<evidence type="ECO:0000259" key="2">
    <source>
        <dbReference type="Pfam" id="PF02591"/>
    </source>
</evidence>
<dbReference type="PANTHER" id="PTHR39082">
    <property type="entry name" value="PHOSPHOLIPASE C-BETA-2-RELATED"/>
    <property type="match status" value="1"/>
</dbReference>
<feature type="compositionally biased region" description="Basic and acidic residues" evidence="1">
    <location>
        <begin position="126"/>
        <end position="153"/>
    </location>
</feature>
<feature type="region of interest" description="Disordered" evidence="1">
    <location>
        <begin position="1"/>
        <end position="73"/>
    </location>
</feature>
<evidence type="ECO:0000313" key="5">
    <source>
        <dbReference type="Proteomes" id="UP000538929"/>
    </source>
</evidence>
<gene>
    <name evidence="4" type="ORF">FNQ90_12180</name>
</gene>
<feature type="domain" description="C4-type zinc ribbon" evidence="2">
    <location>
        <begin position="275"/>
        <end position="308"/>
    </location>
</feature>
<evidence type="ECO:0000313" key="4">
    <source>
        <dbReference type="EMBL" id="MBB0244843.1"/>
    </source>
</evidence>
<dbReference type="PANTHER" id="PTHR39082:SF1">
    <property type="entry name" value="SCAVENGER RECEPTOR CLASS A MEMBER 3"/>
    <property type="match status" value="1"/>
</dbReference>
<name>A0A7W3Y1U0_9ACTN</name>
<dbReference type="InterPro" id="IPR052376">
    <property type="entry name" value="Oxidative_Scav/Glycosyltrans"/>
</dbReference>
<dbReference type="InterPro" id="IPR003743">
    <property type="entry name" value="Zf-RING_7"/>
</dbReference>
<comment type="caution">
    <text evidence="4">The sequence shown here is derived from an EMBL/GenBank/DDBJ whole genome shotgun (WGS) entry which is preliminary data.</text>
</comment>
<feature type="region of interest" description="Disordered" evidence="1">
    <location>
        <begin position="125"/>
        <end position="166"/>
    </location>
</feature>
<evidence type="ECO:0000256" key="1">
    <source>
        <dbReference type="SAM" id="MobiDB-lite"/>
    </source>
</evidence>
<accession>A0A7W3Y1U0</accession>
<dbReference type="Pfam" id="PF24481">
    <property type="entry name" value="CT398_CC"/>
    <property type="match status" value="1"/>
</dbReference>
<feature type="domain" description="CT398-like coiled coil hairpin" evidence="3">
    <location>
        <begin position="83"/>
        <end position="263"/>
    </location>
</feature>
<dbReference type="AlphaFoldDB" id="A0A7W3Y1U0"/>
<sequence>MRSCCAEHRTSSSSSSPFPASPLPRFPQSFPRRTVRWVRRPPDGTRRGRPATGRPCPSSPPIRDPGSPQLNADPADQLRLLDLQALDTRLTQLDHRLANLPEHTELRELEAELAQQRDLLVAARAQEGDTAREQTKAEQDVDQVRRRAERNQQRLDSGAVTSPKDLESLQSELGSLARRQDDLENVVLEIMERHEAAAERAREADGIVGGLEDRAAVVRERRDAASREIGDEAGAVRREREAVARTVPEALLKLYDRLRGQYGGIGAARLYRKQCEGCRLELDVTEINEIRRAPADTVVRCENCGRVLVRTADSGL</sequence>
<keyword evidence="5" id="KW-1185">Reference proteome</keyword>
<dbReference type="EMBL" id="VKHT01000327">
    <property type="protein sequence ID" value="MBB0244843.1"/>
    <property type="molecule type" value="Genomic_DNA"/>
</dbReference>
<organism evidence="4 5">
    <name type="scientific">Streptomyces alkaliphilus</name>
    <dbReference type="NCBI Taxonomy" id="1472722"/>
    <lineage>
        <taxon>Bacteria</taxon>
        <taxon>Bacillati</taxon>
        <taxon>Actinomycetota</taxon>
        <taxon>Actinomycetes</taxon>
        <taxon>Kitasatosporales</taxon>
        <taxon>Streptomycetaceae</taxon>
        <taxon>Streptomyces</taxon>
    </lineage>
</organism>
<dbReference type="Pfam" id="PF02591">
    <property type="entry name" value="Zn_ribbon_9"/>
    <property type="match status" value="1"/>
</dbReference>
<protein>
    <recommendedName>
        <fullName evidence="6">C4-type zinc ribbon domain-containing protein</fullName>
    </recommendedName>
</protein>
<reference evidence="5" key="1">
    <citation type="submission" date="2019-10" db="EMBL/GenBank/DDBJ databases">
        <title>Streptomyces sp. nov., a novel actinobacterium isolated from alkaline environment.</title>
        <authorList>
            <person name="Golinska P."/>
        </authorList>
    </citation>
    <scope>NUCLEOTIDE SEQUENCE [LARGE SCALE GENOMIC DNA]</scope>
    <source>
        <strain evidence="5">DSM 42118</strain>
    </source>
</reference>
<dbReference type="InterPro" id="IPR056003">
    <property type="entry name" value="CT398_CC_hairpin"/>
</dbReference>
<dbReference type="Proteomes" id="UP000538929">
    <property type="component" value="Unassembled WGS sequence"/>
</dbReference>
<evidence type="ECO:0008006" key="6">
    <source>
        <dbReference type="Google" id="ProtNLM"/>
    </source>
</evidence>
<evidence type="ECO:0000259" key="3">
    <source>
        <dbReference type="Pfam" id="PF24481"/>
    </source>
</evidence>
<proteinExistence type="predicted"/>
<feature type="compositionally biased region" description="Basic and acidic residues" evidence="1">
    <location>
        <begin position="1"/>
        <end position="10"/>
    </location>
</feature>
<dbReference type="Gene3D" id="1.10.287.1490">
    <property type="match status" value="1"/>
</dbReference>